<dbReference type="Gene3D" id="3.10.450.40">
    <property type="match status" value="1"/>
</dbReference>
<name>A0A919ATY2_9PROT</name>
<dbReference type="Pfam" id="PF03413">
    <property type="entry name" value="PepSY"/>
    <property type="match status" value="1"/>
</dbReference>
<sequence>MLKVLSIFGLVLIAVVAQPDVLRGGVFTAVQASDDHNDALAAIKRGEILPYSKIRRIVQKKMGGKIIGERLRRTNRGWVYELRIRGDKGKILFAIVDARTGKILNR</sequence>
<organism evidence="2 3">
    <name type="scientific">Kordiimonas sediminis</name>
    <dbReference type="NCBI Taxonomy" id="1735581"/>
    <lineage>
        <taxon>Bacteria</taxon>
        <taxon>Pseudomonadati</taxon>
        <taxon>Pseudomonadota</taxon>
        <taxon>Alphaproteobacteria</taxon>
        <taxon>Kordiimonadales</taxon>
        <taxon>Kordiimonadaceae</taxon>
        <taxon>Kordiimonas</taxon>
    </lineage>
</organism>
<dbReference type="InterPro" id="IPR025711">
    <property type="entry name" value="PepSY"/>
</dbReference>
<proteinExistence type="predicted"/>
<gene>
    <name evidence="2" type="ORF">GCM10017044_16370</name>
</gene>
<feature type="domain" description="PepSY" evidence="1">
    <location>
        <begin position="49"/>
        <end position="105"/>
    </location>
</feature>
<protein>
    <recommendedName>
        <fullName evidence="1">PepSY domain-containing protein</fullName>
    </recommendedName>
</protein>
<keyword evidence="3" id="KW-1185">Reference proteome</keyword>
<dbReference type="EMBL" id="BNCI01000002">
    <property type="protein sequence ID" value="GHF22735.1"/>
    <property type="molecule type" value="Genomic_DNA"/>
</dbReference>
<dbReference type="RefSeq" id="WP_191251834.1">
    <property type="nucleotide sequence ID" value="NZ_BNCI01000002.1"/>
</dbReference>
<evidence type="ECO:0000313" key="3">
    <source>
        <dbReference type="Proteomes" id="UP000630923"/>
    </source>
</evidence>
<evidence type="ECO:0000313" key="2">
    <source>
        <dbReference type="EMBL" id="GHF22735.1"/>
    </source>
</evidence>
<comment type="caution">
    <text evidence="2">The sequence shown here is derived from an EMBL/GenBank/DDBJ whole genome shotgun (WGS) entry which is preliminary data.</text>
</comment>
<reference evidence="2" key="2">
    <citation type="submission" date="2020-09" db="EMBL/GenBank/DDBJ databases">
        <authorList>
            <person name="Sun Q."/>
            <person name="Kim S."/>
        </authorList>
    </citation>
    <scope>NUCLEOTIDE SEQUENCE</scope>
    <source>
        <strain evidence="2">KCTC 42590</strain>
    </source>
</reference>
<dbReference type="AlphaFoldDB" id="A0A919ATY2"/>
<reference evidence="2" key="1">
    <citation type="journal article" date="2014" name="Int. J. Syst. Evol. Microbiol.">
        <title>Complete genome sequence of Corynebacterium casei LMG S-19264T (=DSM 44701T), isolated from a smear-ripened cheese.</title>
        <authorList>
            <consortium name="US DOE Joint Genome Institute (JGI-PGF)"/>
            <person name="Walter F."/>
            <person name="Albersmeier A."/>
            <person name="Kalinowski J."/>
            <person name="Ruckert C."/>
        </authorList>
    </citation>
    <scope>NUCLEOTIDE SEQUENCE</scope>
    <source>
        <strain evidence="2">KCTC 42590</strain>
    </source>
</reference>
<evidence type="ECO:0000259" key="1">
    <source>
        <dbReference type="Pfam" id="PF03413"/>
    </source>
</evidence>
<dbReference type="Proteomes" id="UP000630923">
    <property type="component" value="Unassembled WGS sequence"/>
</dbReference>
<accession>A0A919ATY2</accession>